<reference evidence="1" key="1">
    <citation type="submission" date="2020-04" db="EMBL/GenBank/DDBJ databases">
        <authorList>
            <person name="Alioto T."/>
            <person name="Alioto T."/>
            <person name="Gomez Garrido J."/>
        </authorList>
    </citation>
    <scope>NUCLEOTIDE SEQUENCE</scope>
    <source>
        <strain evidence="1">A484AB</strain>
    </source>
</reference>
<comment type="caution">
    <text evidence="1">The sequence shown here is derived from an EMBL/GenBank/DDBJ whole genome shotgun (WGS) entry which is preliminary data.</text>
</comment>
<gene>
    <name evidence="1" type="ORF">PACLA_8A042040</name>
</gene>
<dbReference type="PANTHER" id="PTHR31424:SF3">
    <property type="entry name" value="RING-TYPE DOMAIN-CONTAINING PROTEIN"/>
    <property type="match status" value="1"/>
</dbReference>
<dbReference type="PANTHER" id="PTHR31424">
    <property type="entry name" value="PROTEIN CBG23806"/>
    <property type="match status" value="1"/>
</dbReference>
<dbReference type="OrthoDB" id="5982080at2759"/>
<dbReference type="EMBL" id="CACRXK020005938">
    <property type="protein sequence ID" value="CAB4007859.1"/>
    <property type="molecule type" value="Genomic_DNA"/>
</dbReference>
<sequence>MSRSANFMILSFSLLPTEYFVMSSKGNRTIGVVNGPEKYETIETSFSELINDINSVNPNGKIKVNDTEVAVELFLGGDYKFLLMGMGMSGATSDHACPWCKVHELFRWDMSKDLSYYNEENTPRN</sequence>
<keyword evidence="2" id="KW-1185">Reference proteome</keyword>
<accession>A0A7D9IKN3</accession>
<evidence type="ECO:0000313" key="1">
    <source>
        <dbReference type="EMBL" id="CAB4007859.1"/>
    </source>
</evidence>
<dbReference type="AlphaFoldDB" id="A0A7D9IKN3"/>
<evidence type="ECO:0000313" key="2">
    <source>
        <dbReference type="Proteomes" id="UP001152795"/>
    </source>
</evidence>
<organism evidence="1 2">
    <name type="scientific">Paramuricea clavata</name>
    <name type="common">Red gorgonian</name>
    <name type="synonym">Violescent sea-whip</name>
    <dbReference type="NCBI Taxonomy" id="317549"/>
    <lineage>
        <taxon>Eukaryota</taxon>
        <taxon>Metazoa</taxon>
        <taxon>Cnidaria</taxon>
        <taxon>Anthozoa</taxon>
        <taxon>Octocorallia</taxon>
        <taxon>Malacalcyonacea</taxon>
        <taxon>Plexauridae</taxon>
        <taxon>Paramuricea</taxon>
    </lineage>
</organism>
<dbReference type="Proteomes" id="UP001152795">
    <property type="component" value="Unassembled WGS sequence"/>
</dbReference>
<proteinExistence type="predicted"/>
<name>A0A7D9IKN3_PARCT</name>
<protein>
    <submittedName>
        <fullName evidence="1">Uncharacterized protein</fullName>
    </submittedName>
</protein>